<dbReference type="EMBL" id="VIUW01000003">
    <property type="protein sequence ID" value="TWD14465.1"/>
    <property type="molecule type" value="Genomic_DNA"/>
</dbReference>
<dbReference type="InterPro" id="IPR002881">
    <property type="entry name" value="DUF58"/>
</dbReference>
<name>A0A560WAD8_9MICO</name>
<gene>
    <name evidence="2" type="ORF">FB557_1875</name>
</gene>
<evidence type="ECO:0000313" key="2">
    <source>
        <dbReference type="EMBL" id="TWD14465.1"/>
    </source>
</evidence>
<dbReference type="Proteomes" id="UP000315628">
    <property type="component" value="Unassembled WGS sequence"/>
</dbReference>
<sequence>MGSSLTLRGRLVLALGAALVLAGVLLGVPDLTRVGVLLLGLALIARLLVARPLSLALERQVSPATVAPGEGASVTLDLHNVGRSTTAMLQAEEEVGHALGDRPRMLVPRIAAAEHRRVTYPIRSELRGRHQLGPLTVRASDAFGLAVRSGRLSGSSAVTVLPRTVRLTSMPRSRPGAGGETPATAQLSLHGESDVGVREYRQGDDLRRIHWPSTARTGAMMVRQDDQPSRTRALVLLDNRAAVHTGSAAGDSFEWAVSAAASIAVHLLAEEVETYLATSDPAHLALAPLPSIEETLEALAVVQQCSAATADSLTESAAELGSYGGASTIAVVGPLSEVEGRALTAAGRGLALVIDPTVLGTGDGRSSPTTHLLIGGGWRALDVHLGDRVEDLWAELVGDPVPAVGGTR</sequence>
<comment type="caution">
    <text evidence="2">The sequence shown here is derived from an EMBL/GenBank/DDBJ whole genome shotgun (WGS) entry which is preliminary data.</text>
</comment>
<dbReference type="PANTHER" id="PTHR34351">
    <property type="entry name" value="SLR1927 PROTEIN-RELATED"/>
    <property type="match status" value="1"/>
</dbReference>
<evidence type="ECO:0000313" key="3">
    <source>
        <dbReference type="Proteomes" id="UP000315628"/>
    </source>
</evidence>
<feature type="domain" description="DUF58" evidence="1">
    <location>
        <begin position="197"/>
        <end position="274"/>
    </location>
</feature>
<dbReference type="RefSeq" id="WP_144857332.1">
    <property type="nucleotide sequence ID" value="NZ_BAAAYT010000005.1"/>
</dbReference>
<evidence type="ECO:0000259" key="1">
    <source>
        <dbReference type="Pfam" id="PF01882"/>
    </source>
</evidence>
<dbReference type="AlphaFoldDB" id="A0A560WAD8"/>
<reference evidence="2 3" key="1">
    <citation type="submission" date="2019-06" db="EMBL/GenBank/DDBJ databases">
        <title>Sequencing the genomes of 1000 actinobacteria strains.</title>
        <authorList>
            <person name="Klenk H.-P."/>
        </authorList>
    </citation>
    <scope>NUCLEOTIDE SEQUENCE [LARGE SCALE GENOMIC DNA]</scope>
    <source>
        <strain evidence="2 3">DSM 18935</strain>
    </source>
</reference>
<dbReference type="PANTHER" id="PTHR34351:SF1">
    <property type="entry name" value="SLR1927 PROTEIN"/>
    <property type="match status" value="1"/>
</dbReference>
<keyword evidence="3" id="KW-1185">Reference proteome</keyword>
<protein>
    <submittedName>
        <fullName evidence="2">Uncharacterized protein DUF58</fullName>
    </submittedName>
</protein>
<dbReference type="Pfam" id="PF01882">
    <property type="entry name" value="DUF58"/>
    <property type="match status" value="1"/>
</dbReference>
<proteinExistence type="predicted"/>
<organism evidence="2 3">
    <name type="scientific">Marihabitans asiaticum</name>
    <dbReference type="NCBI Taxonomy" id="415218"/>
    <lineage>
        <taxon>Bacteria</taxon>
        <taxon>Bacillati</taxon>
        <taxon>Actinomycetota</taxon>
        <taxon>Actinomycetes</taxon>
        <taxon>Micrococcales</taxon>
        <taxon>Intrasporangiaceae</taxon>
        <taxon>Marihabitans</taxon>
    </lineage>
</organism>
<accession>A0A560WAD8</accession>
<dbReference type="OrthoDB" id="9812729at2"/>